<dbReference type="InParanoid" id="A0A067MJZ1"/>
<dbReference type="Pfam" id="PF13671">
    <property type="entry name" value="AAA_33"/>
    <property type="match status" value="1"/>
</dbReference>
<keyword evidence="3" id="KW-1185">Reference proteome</keyword>
<dbReference type="AlphaFoldDB" id="A0A067MJZ1"/>
<organism evidence="2 3">
    <name type="scientific">Botryobasidium botryosum (strain FD-172 SS1)</name>
    <dbReference type="NCBI Taxonomy" id="930990"/>
    <lineage>
        <taxon>Eukaryota</taxon>
        <taxon>Fungi</taxon>
        <taxon>Dikarya</taxon>
        <taxon>Basidiomycota</taxon>
        <taxon>Agaricomycotina</taxon>
        <taxon>Agaricomycetes</taxon>
        <taxon>Cantharellales</taxon>
        <taxon>Botryobasidiaceae</taxon>
        <taxon>Botryobasidium</taxon>
    </lineage>
</organism>
<dbReference type="EMBL" id="KL198054">
    <property type="protein sequence ID" value="KDQ11866.1"/>
    <property type="molecule type" value="Genomic_DNA"/>
</dbReference>
<dbReference type="Proteomes" id="UP000027195">
    <property type="component" value="Unassembled WGS sequence"/>
</dbReference>
<feature type="compositionally biased region" description="Gly residues" evidence="1">
    <location>
        <begin position="192"/>
        <end position="242"/>
    </location>
</feature>
<dbReference type="GO" id="GO:0046404">
    <property type="term" value="F:ATP-dependent polydeoxyribonucleotide 5'-hydroxyl-kinase activity"/>
    <property type="evidence" value="ECO:0007669"/>
    <property type="project" value="TreeGrafter"/>
</dbReference>
<evidence type="ECO:0000313" key="3">
    <source>
        <dbReference type="Proteomes" id="UP000027195"/>
    </source>
</evidence>
<dbReference type="GO" id="GO:0006281">
    <property type="term" value="P:DNA repair"/>
    <property type="evidence" value="ECO:0007669"/>
    <property type="project" value="TreeGrafter"/>
</dbReference>
<dbReference type="SUPFAM" id="SSF52540">
    <property type="entry name" value="P-loop containing nucleoside triphosphate hydrolases"/>
    <property type="match status" value="1"/>
</dbReference>
<evidence type="ECO:0000313" key="2">
    <source>
        <dbReference type="EMBL" id="KDQ11866.1"/>
    </source>
</evidence>
<dbReference type="CDD" id="cd02019">
    <property type="entry name" value="NK"/>
    <property type="match status" value="1"/>
</dbReference>
<evidence type="ECO:0000256" key="1">
    <source>
        <dbReference type="SAM" id="MobiDB-lite"/>
    </source>
</evidence>
<gene>
    <name evidence="2" type="ORF">BOTBODRAFT_189560</name>
</gene>
<dbReference type="PANTHER" id="PTHR12083:SF9">
    <property type="entry name" value="BIFUNCTIONAL POLYNUCLEOTIDE PHOSPHATASE_KINASE"/>
    <property type="match status" value="1"/>
</dbReference>
<dbReference type="Gene3D" id="3.40.50.300">
    <property type="entry name" value="P-loop containing nucleotide triphosphate hydrolases"/>
    <property type="match status" value="1"/>
</dbReference>
<dbReference type="OrthoDB" id="3512845at2759"/>
<dbReference type="GO" id="GO:0003690">
    <property type="term" value="F:double-stranded DNA binding"/>
    <property type="evidence" value="ECO:0007669"/>
    <property type="project" value="TreeGrafter"/>
</dbReference>
<dbReference type="STRING" id="930990.A0A067MJZ1"/>
<dbReference type="InterPro" id="IPR027417">
    <property type="entry name" value="P-loop_NTPase"/>
</dbReference>
<protein>
    <recommendedName>
        <fullName evidence="4">P-loop containing nucleoside triphosphate hydrolase protein</fullName>
    </recommendedName>
</protein>
<dbReference type="GO" id="GO:0046403">
    <property type="term" value="F:polynucleotide 3'-phosphatase activity"/>
    <property type="evidence" value="ECO:0007669"/>
    <property type="project" value="TreeGrafter"/>
</dbReference>
<name>A0A067MJZ1_BOTB1</name>
<sequence length="265" mass="27985">MASTTTASASQVVIVLAGLIGSGKSTFAKALELYEPTFVRCNQDELGTRRDVEALVRSTLQSGKSVIVDRTNIDPGQRRTWIDIGRQFPGTEIWGLMLDTPMSVCTARIQTRTDHPTITSPELGLSVLSRFASEFQPMHLSEGFDLLSSLAPRPSPIYTAEDIATILARIRALPRTPKRYVPPGRLANNNWGGRGGGMGSGISGGRGSGMRNGGMGGGWGSGTGNGGIGGGTSNEWGSGRGGWRGDGDKGRGRGYPRRGQPQPGQ</sequence>
<proteinExistence type="predicted"/>
<evidence type="ECO:0008006" key="4">
    <source>
        <dbReference type="Google" id="ProtNLM"/>
    </source>
</evidence>
<dbReference type="PANTHER" id="PTHR12083">
    <property type="entry name" value="BIFUNCTIONAL POLYNUCLEOTIDE PHOSPHATASE/KINASE"/>
    <property type="match status" value="1"/>
</dbReference>
<dbReference type="HOGENOM" id="CLU_868830_0_0_1"/>
<reference evidence="3" key="1">
    <citation type="journal article" date="2014" name="Proc. Natl. Acad. Sci. U.S.A.">
        <title>Extensive sampling of basidiomycete genomes demonstrates inadequacy of the white-rot/brown-rot paradigm for wood decay fungi.</title>
        <authorList>
            <person name="Riley R."/>
            <person name="Salamov A.A."/>
            <person name="Brown D.W."/>
            <person name="Nagy L.G."/>
            <person name="Floudas D."/>
            <person name="Held B.W."/>
            <person name="Levasseur A."/>
            <person name="Lombard V."/>
            <person name="Morin E."/>
            <person name="Otillar R."/>
            <person name="Lindquist E.A."/>
            <person name="Sun H."/>
            <person name="LaButti K.M."/>
            <person name="Schmutz J."/>
            <person name="Jabbour D."/>
            <person name="Luo H."/>
            <person name="Baker S.E."/>
            <person name="Pisabarro A.G."/>
            <person name="Walton J.D."/>
            <person name="Blanchette R.A."/>
            <person name="Henrissat B."/>
            <person name="Martin F."/>
            <person name="Cullen D."/>
            <person name="Hibbett D.S."/>
            <person name="Grigoriev I.V."/>
        </authorList>
    </citation>
    <scope>NUCLEOTIDE SEQUENCE [LARGE SCALE GENOMIC DNA]</scope>
    <source>
        <strain evidence="3">FD-172 SS1</strain>
    </source>
</reference>
<feature type="region of interest" description="Disordered" evidence="1">
    <location>
        <begin position="191"/>
        <end position="265"/>
    </location>
</feature>
<accession>A0A067MJZ1</accession>